<evidence type="ECO:0008006" key="4">
    <source>
        <dbReference type="Google" id="ProtNLM"/>
    </source>
</evidence>
<dbReference type="PROSITE" id="PS51257">
    <property type="entry name" value="PROKAR_LIPOPROTEIN"/>
    <property type="match status" value="1"/>
</dbReference>
<dbReference type="OrthoDB" id="1114031at2"/>
<keyword evidence="3" id="KW-1185">Reference proteome</keyword>
<dbReference type="Proteomes" id="UP000267223">
    <property type="component" value="Unassembled WGS sequence"/>
</dbReference>
<name>A0A3M9NEG1_9BACT</name>
<dbReference type="AlphaFoldDB" id="A0A3M9NEG1"/>
<protein>
    <recommendedName>
        <fullName evidence="4">Lipoprotein</fullName>
    </recommendedName>
</protein>
<comment type="caution">
    <text evidence="2">The sequence shown here is derived from an EMBL/GenBank/DDBJ whole genome shotgun (WGS) entry which is preliminary data.</text>
</comment>
<evidence type="ECO:0000313" key="2">
    <source>
        <dbReference type="EMBL" id="RNI36156.1"/>
    </source>
</evidence>
<feature type="signal peptide" evidence="1">
    <location>
        <begin position="1"/>
        <end position="23"/>
    </location>
</feature>
<proteinExistence type="predicted"/>
<organism evidence="2 3">
    <name type="scientific">Hanamia caeni</name>
    <dbReference type="NCBI Taxonomy" id="2294116"/>
    <lineage>
        <taxon>Bacteria</taxon>
        <taxon>Pseudomonadati</taxon>
        <taxon>Bacteroidota</taxon>
        <taxon>Chitinophagia</taxon>
        <taxon>Chitinophagales</taxon>
        <taxon>Chitinophagaceae</taxon>
        <taxon>Hanamia</taxon>
    </lineage>
</organism>
<gene>
    <name evidence="2" type="ORF">EFY79_10725</name>
</gene>
<accession>A0A3M9NEG1</accession>
<reference evidence="2 3" key="1">
    <citation type="submission" date="2018-11" db="EMBL/GenBank/DDBJ databases">
        <title>Draft genome sequence of Ferruginibacter sp. BO-59.</title>
        <authorList>
            <person name="Im W.T."/>
        </authorList>
    </citation>
    <scope>NUCLEOTIDE SEQUENCE [LARGE SCALE GENOMIC DNA]</scope>
    <source>
        <strain evidence="2 3">BO-59</strain>
    </source>
</reference>
<dbReference type="EMBL" id="RJJR01000008">
    <property type="protein sequence ID" value="RNI36156.1"/>
    <property type="molecule type" value="Genomic_DNA"/>
</dbReference>
<feature type="chain" id="PRO_5018208647" description="Lipoprotein" evidence="1">
    <location>
        <begin position="24"/>
        <end position="301"/>
    </location>
</feature>
<evidence type="ECO:0000256" key="1">
    <source>
        <dbReference type="SAM" id="SignalP"/>
    </source>
</evidence>
<sequence>MKQLLFFAKMPTAIIFAILVIFASCKKDNNTNPPGNPDPQLTVDAAQNDDVAEQQFNDVFNISMGVQASDAGDDIGLGTGTNIVYRSDNTEKTASPEDRCFTVTVDPKGPNTFPKTVTLDFGSGCTGKDGKMRSGKIITVFSGPMRVAGSIATSTFDNYKVDSFSIAGTQIISNTSSSNKQAWTRKVVDGKITNNNSGRWVQWNAIHEHTQTDGNGTPFNLLDNVYKITGNSNGINSNNNSWTTEITQPLIRKFVCAWREQGQITLTLKSNSITVILDYGDGTCDNKATITINGVTIPVIL</sequence>
<keyword evidence="1" id="KW-0732">Signal</keyword>
<dbReference type="RefSeq" id="WP_123120709.1">
    <property type="nucleotide sequence ID" value="NZ_RJJR01000008.1"/>
</dbReference>
<evidence type="ECO:0000313" key="3">
    <source>
        <dbReference type="Proteomes" id="UP000267223"/>
    </source>
</evidence>